<reference evidence="1 2" key="1">
    <citation type="journal article" date="2016" name="Nat. Commun.">
        <title>Thousands of microbial genomes shed light on interconnected biogeochemical processes in an aquifer system.</title>
        <authorList>
            <person name="Anantharaman K."/>
            <person name="Brown C.T."/>
            <person name="Hug L.A."/>
            <person name="Sharon I."/>
            <person name="Castelle C.J."/>
            <person name="Probst A.J."/>
            <person name="Thomas B.C."/>
            <person name="Singh A."/>
            <person name="Wilkins M.J."/>
            <person name="Karaoz U."/>
            <person name="Brodie E.L."/>
            <person name="Williams K.H."/>
            <person name="Hubbard S.S."/>
            <person name="Banfield J.F."/>
        </authorList>
    </citation>
    <scope>NUCLEOTIDE SEQUENCE [LARGE SCALE GENOMIC DNA]</scope>
</reference>
<evidence type="ECO:0000313" key="1">
    <source>
        <dbReference type="EMBL" id="OGK05009.1"/>
    </source>
</evidence>
<name>A0A1F7FE99_UNCRA</name>
<dbReference type="Proteomes" id="UP000179243">
    <property type="component" value="Unassembled WGS sequence"/>
</dbReference>
<dbReference type="InterPro" id="IPR036513">
    <property type="entry name" value="STAS_dom_sf"/>
</dbReference>
<dbReference type="Gene3D" id="3.30.750.24">
    <property type="entry name" value="STAS domain"/>
    <property type="match status" value="1"/>
</dbReference>
<accession>A0A1F7FE99</accession>
<evidence type="ECO:0008006" key="3">
    <source>
        <dbReference type="Google" id="ProtNLM"/>
    </source>
</evidence>
<proteinExistence type="predicted"/>
<sequence>MHQKHQKGTVILLCGVSPVLKRFFDKTGMTAVLGQENIFQTEEKIFASSNKAYEKARMLV</sequence>
<dbReference type="AlphaFoldDB" id="A0A1F7FE99"/>
<gene>
    <name evidence="1" type="ORF">A2519_10050</name>
</gene>
<evidence type="ECO:0000313" key="2">
    <source>
        <dbReference type="Proteomes" id="UP000179243"/>
    </source>
</evidence>
<comment type="caution">
    <text evidence="1">The sequence shown here is derived from an EMBL/GenBank/DDBJ whole genome shotgun (WGS) entry which is preliminary data.</text>
</comment>
<dbReference type="EMBL" id="MFYX01000064">
    <property type="protein sequence ID" value="OGK05009.1"/>
    <property type="molecule type" value="Genomic_DNA"/>
</dbReference>
<organism evidence="1 2">
    <name type="scientific">Candidatus Raymondbacteria bacterium RIFOXYD12_FULL_49_13</name>
    <dbReference type="NCBI Taxonomy" id="1817890"/>
    <lineage>
        <taxon>Bacteria</taxon>
        <taxon>Raymondiibacteriota</taxon>
    </lineage>
</organism>
<protein>
    <recommendedName>
        <fullName evidence="3">STAS domain-containing protein</fullName>
    </recommendedName>
</protein>